<name>A0A699US25_TANCI</name>
<dbReference type="EMBL" id="BKCJ011348698">
    <property type="protein sequence ID" value="GFD23949.1"/>
    <property type="molecule type" value="Genomic_DNA"/>
</dbReference>
<gene>
    <name evidence="1" type="ORF">Tci_895918</name>
</gene>
<proteinExistence type="predicted"/>
<sequence length="80" mass="9275">QTNRYKELKEHELTIARPIEVLPVPGGPHKIKEGSRFASIADRRKDDLWERRWSCPIMSLIVWGRILSDNGFSLWVFGLG</sequence>
<reference evidence="1" key="1">
    <citation type="journal article" date="2019" name="Sci. Rep.">
        <title>Draft genome of Tanacetum cinerariifolium, the natural source of mosquito coil.</title>
        <authorList>
            <person name="Yamashiro T."/>
            <person name="Shiraishi A."/>
            <person name="Satake H."/>
            <person name="Nakayama K."/>
        </authorList>
    </citation>
    <scope>NUCLEOTIDE SEQUENCE</scope>
</reference>
<comment type="caution">
    <text evidence="1">The sequence shown here is derived from an EMBL/GenBank/DDBJ whole genome shotgun (WGS) entry which is preliminary data.</text>
</comment>
<feature type="non-terminal residue" evidence="1">
    <location>
        <position position="1"/>
    </location>
</feature>
<protein>
    <submittedName>
        <fullName evidence="1">Uncharacterized protein</fullName>
    </submittedName>
</protein>
<dbReference type="AlphaFoldDB" id="A0A699US25"/>
<organism evidence="1">
    <name type="scientific">Tanacetum cinerariifolium</name>
    <name type="common">Dalmatian daisy</name>
    <name type="synonym">Chrysanthemum cinerariifolium</name>
    <dbReference type="NCBI Taxonomy" id="118510"/>
    <lineage>
        <taxon>Eukaryota</taxon>
        <taxon>Viridiplantae</taxon>
        <taxon>Streptophyta</taxon>
        <taxon>Embryophyta</taxon>
        <taxon>Tracheophyta</taxon>
        <taxon>Spermatophyta</taxon>
        <taxon>Magnoliopsida</taxon>
        <taxon>eudicotyledons</taxon>
        <taxon>Gunneridae</taxon>
        <taxon>Pentapetalae</taxon>
        <taxon>asterids</taxon>
        <taxon>campanulids</taxon>
        <taxon>Asterales</taxon>
        <taxon>Asteraceae</taxon>
        <taxon>Asteroideae</taxon>
        <taxon>Anthemideae</taxon>
        <taxon>Anthemidinae</taxon>
        <taxon>Tanacetum</taxon>
    </lineage>
</organism>
<evidence type="ECO:0000313" key="1">
    <source>
        <dbReference type="EMBL" id="GFD23949.1"/>
    </source>
</evidence>
<accession>A0A699US25</accession>